<keyword evidence="9" id="KW-0807">Transducer</keyword>
<keyword evidence="5 11" id="KW-0472">Membrane</keyword>
<feature type="region of interest" description="Disordered" evidence="10">
    <location>
        <begin position="261"/>
        <end position="291"/>
    </location>
</feature>
<dbReference type="PANTHER" id="PTHR24238:SF74">
    <property type="entry name" value="PROKINETICIN RECEPTOR 2"/>
    <property type="match status" value="1"/>
</dbReference>
<evidence type="ECO:0000256" key="11">
    <source>
        <dbReference type="SAM" id="Phobius"/>
    </source>
</evidence>
<evidence type="ECO:0000256" key="9">
    <source>
        <dbReference type="ARBA" id="ARBA00023224"/>
    </source>
</evidence>
<keyword evidence="6" id="KW-1015">Disulfide bond</keyword>
<keyword evidence="8" id="KW-0325">Glycoprotein</keyword>
<protein>
    <recommendedName>
        <fullName evidence="12">G-protein coupled receptors family 1 profile domain-containing protein</fullName>
    </recommendedName>
</protein>
<reference evidence="13" key="2">
    <citation type="submission" date="2021-01" db="UniProtKB">
        <authorList>
            <consortium name="EnsemblMetazoa"/>
        </authorList>
    </citation>
    <scope>IDENTIFICATION</scope>
</reference>
<dbReference type="OrthoDB" id="10053194at2759"/>
<dbReference type="PRINTS" id="PR00237">
    <property type="entry name" value="GPCRRHODOPSN"/>
</dbReference>
<evidence type="ECO:0000256" key="7">
    <source>
        <dbReference type="ARBA" id="ARBA00023170"/>
    </source>
</evidence>
<evidence type="ECO:0000256" key="5">
    <source>
        <dbReference type="ARBA" id="ARBA00023136"/>
    </source>
</evidence>
<feature type="transmembrane region" description="Helical" evidence="11">
    <location>
        <begin position="108"/>
        <end position="129"/>
    </location>
</feature>
<dbReference type="InterPro" id="IPR017452">
    <property type="entry name" value="GPCR_Rhodpsn_7TM"/>
</dbReference>
<evidence type="ECO:0000256" key="4">
    <source>
        <dbReference type="ARBA" id="ARBA00023040"/>
    </source>
</evidence>
<feature type="transmembrane region" description="Helical" evidence="11">
    <location>
        <begin position="56"/>
        <end position="76"/>
    </location>
</feature>
<keyword evidence="2 11" id="KW-0812">Transmembrane</keyword>
<sequence length="291" mass="33239">MDDKKPVGNMGVLEPSARAPSSGVLKQSYDDYEDKTLSYLTIMNPLRPRMTHNTTMTILIFIWIVSAVVVIPTAIYSKTFIIVGPGGQIMTQCGEMGWQNSALKANTLFLVIGEFIFPLLLMCIIYFLIARRLWFRQVPCDHLTEQQEASAEASKRRTIRMLIIVVGLFAVCWAPYNGFSIARDFYLQTRQESSYKIINTVFYMVEALAMSNSMFNTLIYIFFNANFRKCVFQMFTPAHRTCSYQSTVRVRYSRPTQAAKASSNHYDACNNRHDTSQETARTSFYQSTAPN</sequence>
<evidence type="ECO:0000256" key="6">
    <source>
        <dbReference type="ARBA" id="ARBA00023157"/>
    </source>
</evidence>
<dbReference type="InParanoid" id="A0A7M7T4G2"/>
<reference evidence="14" key="1">
    <citation type="submission" date="2015-02" db="EMBL/GenBank/DDBJ databases">
        <title>Genome sequencing for Strongylocentrotus purpuratus.</title>
        <authorList>
            <person name="Murali S."/>
            <person name="Liu Y."/>
            <person name="Vee V."/>
            <person name="English A."/>
            <person name="Wang M."/>
            <person name="Skinner E."/>
            <person name="Han Y."/>
            <person name="Muzny D.M."/>
            <person name="Worley K.C."/>
            <person name="Gibbs R.A."/>
        </authorList>
    </citation>
    <scope>NUCLEOTIDE SEQUENCE</scope>
</reference>
<dbReference type="SUPFAM" id="SSF81321">
    <property type="entry name" value="Family A G protein-coupled receptor-like"/>
    <property type="match status" value="1"/>
</dbReference>
<feature type="domain" description="G-protein coupled receptors family 1 profile" evidence="12">
    <location>
        <begin position="39"/>
        <end position="220"/>
    </location>
</feature>
<name>A0A7M7T4G2_STRPU</name>
<feature type="compositionally biased region" description="Polar residues" evidence="10">
    <location>
        <begin position="277"/>
        <end position="291"/>
    </location>
</feature>
<dbReference type="GO" id="GO:0008188">
    <property type="term" value="F:neuropeptide receptor activity"/>
    <property type="evidence" value="ECO:0000318"/>
    <property type="project" value="GO_Central"/>
</dbReference>
<evidence type="ECO:0000256" key="8">
    <source>
        <dbReference type="ARBA" id="ARBA00023180"/>
    </source>
</evidence>
<dbReference type="OMA" id="ESHDEYL"/>
<dbReference type="GO" id="GO:0005886">
    <property type="term" value="C:plasma membrane"/>
    <property type="evidence" value="ECO:0000318"/>
    <property type="project" value="GO_Central"/>
</dbReference>
<accession>A0A7M7T4G2</accession>
<evidence type="ECO:0000256" key="2">
    <source>
        <dbReference type="ARBA" id="ARBA00022692"/>
    </source>
</evidence>
<feature type="transmembrane region" description="Helical" evidence="11">
    <location>
        <begin position="201"/>
        <end position="223"/>
    </location>
</feature>
<evidence type="ECO:0000313" key="14">
    <source>
        <dbReference type="Proteomes" id="UP000007110"/>
    </source>
</evidence>
<dbReference type="PROSITE" id="PS50262">
    <property type="entry name" value="G_PROTEIN_RECEP_F1_2"/>
    <property type="match status" value="1"/>
</dbReference>
<dbReference type="GeneID" id="579261"/>
<keyword evidence="3 11" id="KW-1133">Transmembrane helix</keyword>
<evidence type="ECO:0000259" key="12">
    <source>
        <dbReference type="PROSITE" id="PS50262"/>
    </source>
</evidence>
<organism evidence="13 14">
    <name type="scientific">Strongylocentrotus purpuratus</name>
    <name type="common">Purple sea urchin</name>
    <dbReference type="NCBI Taxonomy" id="7668"/>
    <lineage>
        <taxon>Eukaryota</taxon>
        <taxon>Metazoa</taxon>
        <taxon>Echinodermata</taxon>
        <taxon>Eleutherozoa</taxon>
        <taxon>Echinozoa</taxon>
        <taxon>Echinoidea</taxon>
        <taxon>Euechinoidea</taxon>
        <taxon>Echinacea</taxon>
        <taxon>Camarodonta</taxon>
        <taxon>Echinidea</taxon>
        <taxon>Strongylocentrotidae</taxon>
        <taxon>Strongylocentrotus</taxon>
    </lineage>
</organism>
<keyword evidence="7" id="KW-0675">Receptor</keyword>
<evidence type="ECO:0000256" key="3">
    <source>
        <dbReference type="ARBA" id="ARBA00022989"/>
    </source>
</evidence>
<dbReference type="Proteomes" id="UP000007110">
    <property type="component" value="Unassembled WGS sequence"/>
</dbReference>
<proteinExistence type="predicted"/>
<dbReference type="GO" id="GO:0007218">
    <property type="term" value="P:neuropeptide signaling pathway"/>
    <property type="evidence" value="ECO:0000318"/>
    <property type="project" value="GO_Central"/>
</dbReference>
<dbReference type="RefSeq" id="XP_030853148.1">
    <property type="nucleotide sequence ID" value="XM_030997288.1"/>
</dbReference>
<feature type="region of interest" description="Disordered" evidence="10">
    <location>
        <begin position="1"/>
        <end position="22"/>
    </location>
</feature>
<dbReference type="Pfam" id="PF00001">
    <property type="entry name" value="7tm_1"/>
    <property type="match status" value="1"/>
</dbReference>
<dbReference type="KEGG" id="spu:579261"/>
<feature type="transmembrane region" description="Helical" evidence="11">
    <location>
        <begin position="161"/>
        <end position="181"/>
    </location>
</feature>
<dbReference type="Gene3D" id="1.20.1070.10">
    <property type="entry name" value="Rhodopsin 7-helix transmembrane proteins"/>
    <property type="match status" value="1"/>
</dbReference>
<dbReference type="PANTHER" id="PTHR24238">
    <property type="entry name" value="G-PROTEIN COUPLED RECEPTOR"/>
    <property type="match status" value="1"/>
</dbReference>
<keyword evidence="4" id="KW-0297">G-protein coupled receptor</keyword>
<evidence type="ECO:0000256" key="1">
    <source>
        <dbReference type="ARBA" id="ARBA00004141"/>
    </source>
</evidence>
<dbReference type="EnsemblMetazoa" id="XM_030997288">
    <property type="protein sequence ID" value="XP_030853148"/>
    <property type="gene ID" value="LOC579261"/>
</dbReference>
<dbReference type="InterPro" id="IPR000276">
    <property type="entry name" value="GPCR_Rhodpsn"/>
</dbReference>
<evidence type="ECO:0000313" key="13">
    <source>
        <dbReference type="EnsemblMetazoa" id="XP_030853148"/>
    </source>
</evidence>
<keyword evidence="14" id="KW-1185">Reference proteome</keyword>
<evidence type="ECO:0000256" key="10">
    <source>
        <dbReference type="SAM" id="MobiDB-lite"/>
    </source>
</evidence>
<comment type="subcellular location">
    <subcellularLocation>
        <location evidence="1">Membrane</location>
        <topology evidence="1">Multi-pass membrane protein</topology>
    </subcellularLocation>
</comment>
<dbReference type="AlphaFoldDB" id="A0A7M7T4G2"/>